<sequence>MISNDEIYKNAQSNQKIHGIYPGKSIHEIVLDLYAIHLFLSEISVSNQKSAQYKKHINTNMPFLDEFLDEIWKKRIVERKKMQHKYHPCRDCTKASKCRKEFLCALRHQLEKVLEKNFDFLFKPILNGILVIQEFKNFPGIGVCFGDFFSINGFKISSLHRIENDFAPKFAGFLLVFVL</sequence>
<protein>
    <submittedName>
        <fullName evidence="1">Uncharacterized protein</fullName>
    </submittedName>
</protein>
<gene>
    <name evidence="1" type="ORF">SDC9_185129</name>
</gene>
<organism evidence="1">
    <name type="scientific">bioreactor metagenome</name>
    <dbReference type="NCBI Taxonomy" id="1076179"/>
    <lineage>
        <taxon>unclassified sequences</taxon>
        <taxon>metagenomes</taxon>
        <taxon>ecological metagenomes</taxon>
    </lineage>
</organism>
<dbReference type="EMBL" id="VSSQ01092355">
    <property type="protein sequence ID" value="MPN37609.1"/>
    <property type="molecule type" value="Genomic_DNA"/>
</dbReference>
<reference evidence="1" key="1">
    <citation type="submission" date="2019-08" db="EMBL/GenBank/DDBJ databases">
        <authorList>
            <person name="Kucharzyk K."/>
            <person name="Murdoch R.W."/>
            <person name="Higgins S."/>
            <person name="Loffler F."/>
        </authorList>
    </citation>
    <scope>NUCLEOTIDE SEQUENCE</scope>
</reference>
<comment type="caution">
    <text evidence="1">The sequence shown here is derived from an EMBL/GenBank/DDBJ whole genome shotgun (WGS) entry which is preliminary data.</text>
</comment>
<dbReference type="AlphaFoldDB" id="A0A645HHD4"/>
<proteinExistence type="predicted"/>
<accession>A0A645HHD4</accession>
<name>A0A645HHD4_9ZZZZ</name>
<evidence type="ECO:0000313" key="1">
    <source>
        <dbReference type="EMBL" id="MPN37609.1"/>
    </source>
</evidence>